<comment type="similarity">
    <text evidence="1">Belongs to the sigma-70 factor family. ECF subfamily.</text>
</comment>
<name>A0A2S1L948_9FLAO</name>
<dbReference type="GO" id="GO:0003677">
    <property type="term" value="F:DNA binding"/>
    <property type="evidence" value="ECO:0007669"/>
    <property type="project" value="InterPro"/>
</dbReference>
<dbReference type="InterPro" id="IPR036388">
    <property type="entry name" value="WH-like_DNA-bd_sf"/>
</dbReference>
<dbReference type="Proteomes" id="UP000244527">
    <property type="component" value="Chromosome"/>
</dbReference>
<keyword evidence="3" id="KW-0731">Sigma factor</keyword>
<dbReference type="InterPro" id="IPR007627">
    <property type="entry name" value="RNA_pol_sigma70_r2"/>
</dbReference>
<evidence type="ECO:0000259" key="5">
    <source>
        <dbReference type="Pfam" id="PF04542"/>
    </source>
</evidence>
<dbReference type="RefSeq" id="WP_108739200.1">
    <property type="nucleotide sequence ID" value="NZ_CP020918.1"/>
</dbReference>
<feature type="domain" description="RNA polymerase sigma factor 70 region 4 type 2" evidence="6">
    <location>
        <begin position="120"/>
        <end position="170"/>
    </location>
</feature>
<keyword evidence="8" id="KW-1185">Reference proteome</keyword>
<dbReference type="InterPro" id="IPR013325">
    <property type="entry name" value="RNA_pol_sigma_r2"/>
</dbReference>
<evidence type="ECO:0000259" key="6">
    <source>
        <dbReference type="Pfam" id="PF08281"/>
    </source>
</evidence>
<dbReference type="AlphaFoldDB" id="A0A2S1L948"/>
<protein>
    <submittedName>
        <fullName evidence="7">RNA polymerase subunit sigma-70</fullName>
    </submittedName>
</protein>
<dbReference type="SUPFAM" id="SSF88659">
    <property type="entry name" value="Sigma3 and sigma4 domains of RNA polymerase sigma factors"/>
    <property type="match status" value="1"/>
</dbReference>
<dbReference type="InterPro" id="IPR013249">
    <property type="entry name" value="RNA_pol_sigma70_r4_t2"/>
</dbReference>
<evidence type="ECO:0000256" key="2">
    <source>
        <dbReference type="ARBA" id="ARBA00023015"/>
    </source>
</evidence>
<sequence>MKVINLNQEEKEMIQLAVDHNRHAQQKIYTRFSPKMLSICRLYVKDIQQAEDVMITSFMKVFSSLKNFQHNGSFEGWIRRIMVNECISFLRVHKKVHFLEDTFVTEENTVDNECELAVDDLQLLIDNLPDGYKLIFNLYAIEGFKHKEIAVMLGINEGTSKSQLSHARKILQQQIKATKKYDYGSK</sequence>
<dbReference type="GO" id="GO:0006352">
    <property type="term" value="P:DNA-templated transcription initiation"/>
    <property type="evidence" value="ECO:0007669"/>
    <property type="project" value="InterPro"/>
</dbReference>
<keyword evidence="2" id="KW-0805">Transcription regulation</keyword>
<accession>A0A2S1L948</accession>
<dbReference type="KEGG" id="ffa:FFWV33_01175"/>
<dbReference type="InterPro" id="IPR013324">
    <property type="entry name" value="RNA_pol_sigma_r3/r4-like"/>
</dbReference>
<dbReference type="EMBL" id="CP020918">
    <property type="protein sequence ID" value="AWG20234.1"/>
    <property type="molecule type" value="Genomic_DNA"/>
</dbReference>
<dbReference type="InterPro" id="IPR039425">
    <property type="entry name" value="RNA_pol_sigma-70-like"/>
</dbReference>
<proteinExistence type="inferred from homology"/>
<feature type="domain" description="RNA polymerase sigma-70 region 2" evidence="5">
    <location>
        <begin position="28"/>
        <end position="94"/>
    </location>
</feature>
<evidence type="ECO:0000313" key="8">
    <source>
        <dbReference type="Proteomes" id="UP000244527"/>
    </source>
</evidence>
<dbReference type="OrthoDB" id="1056775at2"/>
<dbReference type="PANTHER" id="PTHR43133:SF46">
    <property type="entry name" value="RNA POLYMERASE SIGMA-70 FACTOR ECF SUBFAMILY"/>
    <property type="match status" value="1"/>
</dbReference>
<dbReference type="InterPro" id="IPR014284">
    <property type="entry name" value="RNA_pol_sigma-70_dom"/>
</dbReference>
<evidence type="ECO:0000256" key="1">
    <source>
        <dbReference type="ARBA" id="ARBA00010641"/>
    </source>
</evidence>
<dbReference type="PANTHER" id="PTHR43133">
    <property type="entry name" value="RNA POLYMERASE ECF-TYPE SIGMA FACTO"/>
    <property type="match status" value="1"/>
</dbReference>
<dbReference type="Pfam" id="PF08281">
    <property type="entry name" value="Sigma70_r4_2"/>
    <property type="match status" value="1"/>
</dbReference>
<evidence type="ECO:0000256" key="3">
    <source>
        <dbReference type="ARBA" id="ARBA00023082"/>
    </source>
</evidence>
<evidence type="ECO:0000313" key="7">
    <source>
        <dbReference type="EMBL" id="AWG20234.1"/>
    </source>
</evidence>
<dbReference type="SUPFAM" id="SSF88946">
    <property type="entry name" value="Sigma2 domain of RNA polymerase sigma factors"/>
    <property type="match status" value="1"/>
</dbReference>
<dbReference type="Pfam" id="PF04542">
    <property type="entry name" value="Sigma70_r2"/>
    <property type="match status" value="1"/>
</dbReference>
<dbReference type="NCBIfam" id="TIGR02937">
    <property type="entry name" value="sigma70-ECF"/>
    <property type="match status" value="1"/>
</dbReference>
<reference evidence="7 8" key="1">
    <citation type="submission" date="2017-04" db="EMBL/GenBank/DDBJ databases">
        <title>Compelte genome sequence of WV33.</title>
        <authorList>
            <person name="Lee P.C."/>
        </authorList>
    </citation>
    <scope>NUCLEOTIDE SEQUENCE [LARGE SCALE GENOMIC DNA]</scope>
    <source>
        <strain evidence="7 8">WV33</strain>
    </source>
</reference>
<dbReference type="Gene3D" id="1.10.10.10">
    <property type="entry name" value="Winged helix-like DNA-binding domain superfamily/Winged helix DNA-binding domain"/>
    <property type="match status" value="1"/>
</dbReference>
<gene>
    <name evidence="7" type="ORF">FFWV33_01175</name>
</gene>
<keyword evidence="4" id="KW-0804">Transcription</keyword>
<dbReference type="Gene3D" id="1.10.1740.10">
    <property type="match status" value="1"/>
</dbReference>
<evidence type="ECO:0000256" key="4">
    <source>
        <dbReference type="ARBA" id="ARBA00023163"/>
    </source>
</evidence>
<organism evidence="7 8">
    <name type="scientific">Flavobacterium faecale</name>
    <dbReference type="NCBI Taxonomy" id="1355330"/>
    <lineage>
        <taxon>Bacteria</taxon>
        <taxon>Pseudomonadati</taxon>
        <taxon>Bacteroidota</taxon>
        <taxon>Flavobacteriia</taxon>
        <taxon>Flavobacteriales</taxon>
        <taxon>Flavobacteriaceae</taxon>
        <taxon>Flavobacterium</taxon>
    </lineage>
</organism>
<dbReference type="GO" id="GO:0016987">
    <property type="term" value="F:sigma factor activity"/>
    <property type="evidence" value="ECO:0007669"/>
    <property type="project" value="UniProtKB-KW"/>
</dbReference>